<gene>
    <name evidence="1" type="ORF">LMH87_004275</name>
</gene>
<evidence type="ECO:0000313" key="2">
    <source>
        <dbReference type="Proteomes" id="UP001144673"/>
    </source>
</evidence>
<dbReference type="GeneID" id="80891434"/>
<dbReference type="EMBL" id="JAJHUN010000011">
    <property type="protein sequence ID" value="KAJ4145423.1"/>
    <property type="molecule type" value="Genomic_DNA"/>
</dbReference>
<comment type="caution">
    <text evidence="1">The sequence shown here is derived from an EMBL/GenBank/DDBJ whole genome shotgun (WGS) entry which is preliminary data.</text>
</comment>
<keyword evidence="2" id="KW-1185">Reference proteome</keyword>
<sequence>MFGPRTATARASLLGLYRNLHRTCHFLLPIVISSDWVSIQAMASKGYKQGNSTGDARATPFNALFACYSNAFASEALEILQMFLAERVLRCYDHHCISP</sequence>
<dbReference type="AlphaFoldDB" id="A0A9W8UHH3"/>
<accession>A0A9W8UHH3</accession>
<organism evidence="1 2">
    <name type="scientific">Akanthomyces muscarius</name>
    <name type="common">Entomopathogenic fungus</name>
    <name type="synonym">Lecanicillium muscarium</name>
    <dbReference type="NCBI Taxonomy" id="2231603"/>
    <lineage>
        <taxon>Eukaryota</taxon>
        <taxon>Fungi</taxon>
        <taxon>Dikarya</taxon>
        <taxon>Ascomycota</taxon>
        <taxon>Pezizomycotina</taxon>
        <taxon>Sordariomycetes</taxon>
        <taxon>Hypocreomycetidae</taxon>
        <taxon>Hypocreales</taxon>
        <taxon>Cordycipitaceae</taxon>
        <taxon>Akanthomyces</taxon>
    </lineage>
</organism>
<evidence type="ECO:0000313" key="1">
    <source>
        <dbReference type="EMBL" id="KAJ4145423.1"/>
    </source>
</evidence>
<dbReference type="RefSeq" id="XP_056049093.1">
    <property type="nucleotide sequence ID" value="XM_056195467.1"/>
</dbReference>
<dbReference type="KEGG" id="amus:LMH87_004275"/>
<proteinExistence type="predicted"/>
<protein>
    <submittedName>
        <fullName evidence="1">Uncharacterized protein</fullName>
    </submittedName>
</protein>
<reference evidence="1" key="1">
    <citation type="journal article" date="2023" name="Access Microbiol">
        <title>De-novo genome assembly for Akanthomyces muscarius, a biocontrol agent of insect agricultural pests.</title>
        <authorList>
            <person name="Erdos Z."/>
            <person name="Studholme D.J."/>
            <person name="Raymond B."/>
            <person name="Sharma M."/>
        </authorList>
    </citation>
    <scope>NUCLEOTIDE SEQUENCE</scope>
    <source>
        <strain evidence="1">Ve6</strain>
    </source>
</reference>
<dbReference type="Proteomes" id="UP001144673">
    <property type="component" value="Chromosome 2"/>
</dbReference>
<name>A0A9W8UHH3_AKAMU</name>